<dbReference type="Proteomes" id="UP000187209">
    <property type="component" value="Unassembled WGS sequence"/>
</dbReference>
<dbReference type="SUPFAM" id="SSF57903">
    <property type="entry name" value="FYVE/PHD zinc finger"/>
    <property type="match status" value="1"/>
</dbReference>
<dbReference type="AlphaFoldDB" id="A0A1R2AY54"/>
<organism evidence="2 3">
    <name type="scientific">Stentor coeruleus</name>
    <dbReference type="NCBI Taxonomy" id="5963"/>
    <lineage>
        <taxon>Eukaryota</taxon>
        <taxon>Sar</taxon>
        <taxon>Alveolata</taxon>
        <taxon>Ciliophora</taxon>
        <taxon>Postciliodesmatophora</taxon>
        <taxon>Heterotrichea</taxon>
        <taxon>Heterotrichida</taxon>
        <taxon>Stentoridae</taxon>
        <taxon>Stentor</taxon>
    </lineage>
</organism>
<keyword evidence="1" id="KW-0175">Coiled coil</keyword>
<dbReference type="OrthoDB" id="323932at2759"/>
<feature type="coiled-coil region" evidence="1">
    <location>
        <begin position="128"/>
        <end position="292"/>
    </location>
</feature>
<reference evidence="2 3" key="1">
    <citation type="submission" date="2016-11" db="EMBL/GenBank/DDBJ databases">
        <title>The macronuclear genome of Stentor coeruleus: a giant cell with tiny introns.</title>
        <authorList>
            <person name="Slabodnick M."/>
            <person name="Ruby J.G."/>
            <person name="Reiff S.B."/>
            <person name="Swart E.C."/>
            <person name="Gosai S."/>
            <person name="Prabakaran S."/>
            <person name="Witkowska E."/>
            <person name="Larue G.E."/>
            <person name="Fisher S."/>
            <person name="Freeman R.M."/>
            <person name="Gunawardena J."/>
            <person name="Chu W."/>
            <person name="Stover N.A."/>
            <person name="Gregory B.D."/>
            <person name="Nowacki M."/>
            <person name="Derisi J."/>
            <person name="Roy S.W."/>
            <person name="Marshall W.F."/>
            <person name="Sood P."/>
        </authorList>
    </citation>
    <scope>NUCLEOTIDE SEQUENCE [LARGE SCALE GENOMIC DNA]</scope>
    <source>
        <strain evidence="2">WM001</strain>
    </source>
</reference>
<evidence type="ECO:0008006" key="4">
    <source>
        <dbReference type="Google" id="ProtNLM"/>
    </source>
</evidence>
<evidence type="ECO:0000313" key="2">
    <source>
        <dbReference type="EMBL" id="OMJ69448.1"/>
    </source>
</evidence>
<evidence type="ECO:0000256" key="1">
    <source>
        <dbReference type="SAM" id="Coils"/>
    </source>
</evidence>
<protein>
    <recommendedName>
        <fullName evidence="4">FYVE-type domain-containing protein</fullName>
    </recommendedName>
</protein>
<dbReference type="EMBL" id="MPUH01001197">
    <property type="protein sequence ID" value="OMJ69448.1"/>
    <property type="molecule type" value="Genomic_DNA"/>
</dbReference>
<sequence>MDLVRDVVEMSGKSELIAIVDNLMPKYPNTHKYSIFPKIIEGNSKDLYKEQKVCIICHVKVADLGVIDKKKYSCQFCYNAVCQGCSPLKCYHPHTLKEERVCMQCYFNAIETKVRNELKTELEASIGEDENKNLRVSLESEVKDLETEIGTLEIHLDKAKSEEERLRKEKMAIFEERSKKTAEIESEHTKETERLNEQIAKIDKEINNGKEYLAKQEKDIETYKQRLEEQKMEMNRLAKAIEVEKEKDKLNDTTVETTFSRSTEKQELIDELNNLKAQIVELQSEQANLQKILASKLNK</sequence>
<dbReference type="InterPro" id="IPR013083">
    <property type="entry name" value="Znf_RING/FYVE/PHD"/>
</dbReference>
<keyword evidence="3" id="KW-1185">Reference proteome</keyword>
<dbReference type="Gene3D" id="3.30.40.10">
    <property type="entry name" value="Zinc/RING finger domain, C3HC4 (zinc finger)"/>
    <property type="match status" value="1"/>
</dbReference>
<name>A0A1R2AY54_9CILI</name>
<comment type="caution">
    <text evidence="2">The sequence shown here is derived from an EMBL/GenBank/DDBJ whole genome shotgun (WGS) entry which is preliminary data.</text>
</comment>
<dbReference type="CDD" id="cd00065">
    <property type="entry name" value="FYVE_like_SF"/>
    <property type="match status" value="1"/>
</dbReference>
<gene>
    <name evidence="2" type="ORF">SteCoe_32822</name>
</gene>
<dbReference type="InterPro" id="IPR011011">
    <property type="entry name" value="Znf_FYVE_PHD"/>
</dbReference>
<proteinExistence type="predicted"/>
<accession>A0A1R2AY54</accession>
<evidence type="ECO:0000313" key="3">
    <source>
        <dbReference type="Proteomes" id="UP000187209"/>
    </source>
</evidence>